<dbReference type="Pfam" id="PF07162">
    <property type="entry name" value="B9-C2"/>
    <property type="match status" value="1"/>
</dbReference>
<keyword evidence="2" id="KW-0963">Cytoplasm</keyword>
<keyword evidence="8" id="KW-1185">Reference proteome</keyword>
<evidence type="ECO:0000256" key="1">
    <source>
        <dbReference type="ARBA" id="ARBA00004120"/>
    </source>
</evidence>
<keyword evidence="5" id="KW-0966">Cell projection</keyword>
<dbReference type="InterPro" id="IPR010796">
    <property type="entry name" value="C2_B9-type_dom"/>
</dbReference>
<dbReference type="PANTHER" id="PTHR12968:SF2">
    <property type="entry name" value="B9 DOMAIN-CONTAINING PROTEIN 2"/>
    <property type="match status" value="1"/>
</dbReference>
<evidence type="ECO:0000256" key="6">
    <source>
        <dbReference type="ARBA" id="ARBA00039272"/>
    </source>
</evidence>
<name>A0A836CKT8_9STRA</name>
<evidence type="ECO:0000313" key="8">
    <source>
        <dbReference type="Proteomes" id="UP000664859"/>
    </source>
</evidence>
<evidence type="ECO:0000256" key="2">
    <source>
        <dbReference type="ARBA" id="ARBA00022490"/>
    </source>
</evidence>
<dbReference type="GO" id="GO:0036038">
    <property type="term" value="C:MKS complex"/>
    <property type="evidence" value="ECO:0007669"/>
    <property type="project" value="TreeGrafter"/>
</dbReference>
<evidence type="ECO:0000256" key="5">
    <source>
        <dbReference type="ARBA" id="ARBA00023273"/>
    </source>
</evidence>
<proteinExistence type="predicted"/>
<keyword evidence="3" id="KW-0970">Cilium biogenesis/degradation</keyword>
<dbReference type="PANTHER" id="PTHR12968">
    <property type="entry name" value="B9 DOMAIN-CONTAINING"/>
    <property type="match status" value="1"/>
</dbReference>
<dbReference type="PROSITE" id="PS51381">
    <property type="entry name" value="C2_B9"/>
    <property type="match status" value="1"/>
</dbReference>
<evidence type="ECO:0000256" key="3">
    <source>
        <dbReference type="ARBA" id="ARBA00022794"/>
    </source>
</evidence>
<evidence type="ECO:0000256" key="4">
    <source>
        <dbReference type="ARBA" id="ARBA00023212"/>
    </source>
</evidence>
<accession>A0A836CKT8</accession>
<dbReference type="EMBL" id="JAFCMP010000036">
    <property type="protein sequence ID" value="KAG5190270.1"/>
    <property type="molecule type" value="Genomic_DNA"/>
</dbReference>
<dbReference type="GO" id="GO:0060271">
    <property type="term" value="P:cilium assembly"/>
    <property type="evidence" value="ECO:0007669"/>
    <property type="project" value="TreeGrafter"/>
</dbReference>
<dbReference type="AlphaFoldDB" id="A0A836CKT8"/>
<gene>
    <name evidence="7" type="ORF">JKP88DRAFT_192275</name>
</gene>
<reference evidence="7" key="1">
    <citation type="submission" date="2021-02" db="EMBL/GenBank/DDBJ databases">
        <title>First Annotated Genome of the Yellow-green Alga Tribonema minus.</title>
        <authorList>
            <person name="Mahan K.M."/>
        </authorList>
    </citation>
    <scope>NUCLEOTIDE SEQUENCE</scope>
    <source>
        <strain evidence="7">UTEX B ZZ1240</strain>
    </source>
</reference>
<keyword evidence="4" id="KW-0206">Cytoskeleton</keyword>
<organism evidence="7 8">
    <name type="scientific">Tribonema minus</name>
    <dbReference type="NCBI Taxonomy" id="303371"/>
    <lineage>
        <taxon>Eukaryota</taxon>
        <taxon>Sar</taxon>
        <taxon>Stramenopiles</taxon>
        <taxon>Ochrophyta</taxon>
        <taxon>PX clade</taxon>
        <taxon>Xanthophyceae</taxon>
        <taxon>Tribonematales</taxon>
        <taxon>Tribonemataceae</taxon>
        <taxon>Tribonema</taxon>
    </lineage>
</organism>
<comment type="subcellular location">
    <subcellularLocation>
        <location evidence="1">Cytoplasm</location>
        <location evidence="1">Cytoskeleton</location>
        <location evidence="1">Cilium basal body</location>
    </subcellularLocation>
</comment>
<dbReference type="OrthoDB" id="184109at2759"/>
<sequence length="181" mass="19966">MVAAHVPEMHVIGEILGGVGFGTGVSCMYRVEAGKNWTLLCGHDAGHTQVAYADPEELAPWNHPLDVHYTTKSMQGWPRLVMQVWRLDEFGRMAVQGYGFAHLPCAAGAAEVAVPCWRPVGSVQEEIASFFLGTAPQLRSDEVLFNMAWDQRCQLTTAPSGTIILQLNILLRDMRDQNVDT</sequence>
<evidence type="ECO:0000313" key="7">
    <source>
        <dbReference type="EMBL" id="KAG5190270.1"/>
    </source>
</evidence>
<protein>
    <recommendedName>
        <fullName evidence="6">B9 domain-containing protein 2</fullName>
    </recommendedName>
</protein>
<comment type="caution">
    <text evidence="7">The sequence shown here is derived from an EMBL/GenBank/DDBJ whole genome shotgun (WGS) entry which is preliminary data.</text>
</comment>
<dbReference type="Proteomes" id="UP000664859">
    <property type="component" value="Unassembled WGS sequence"/>
</dbReference>